<reference evidence="3 5" key="2">
    <citation type="submission" date="2018-10" db="EMBL/GenBank/DDBJ databases">
        <title>Complete genome sequence of Pseudomonas pelagia strain Kongs-67.</title>
        <authorList>
            <person name="Sinha R.K."/>
            <person name="Krishnan K."/>
        </authorList>
    </citation>
    <scope>NUCLEOTIDE SEQUENCE [LARGE SCALE GENOMIC DNA]</scope>
    <source>
        <strain evidence="3 5">Kongs-67</strain>
    </source>
</reference>
<evidence type="ECO:0000313" key="2">
    <source>
        <dbReference type="EMBL" id="PCC97878.1"/>
    </source>
</evidence>
<reference evidence="2 4" key="1">
    <citation type="submission" date="2017-09" db="EMBL/GenBank/DDBJ databases">
        <title>Bacterial and phytoplankton interrelationship in Kongsfjorden, an Arctic fjord.</title>
        <authorList>
            <person name="Sinha R."/>
            <person name="Krishnan K."/>
        </authorList>
    </citation>
    <scope>NUCLEOTIDE SEQUENCE [LARGE SCALE GENOMIC DNA]</scope>
    <source>
        <strain evidence="2 4">58</strain>
    </source>
</reference>
<feature type="compositionally biased region" description="Basic and acidic residues" evidence="1">
    <location>
        <begin position="74"/>
        <end position="84"/>
    </location>
</feature>
<dbReference type="Proteomes" id="UP000344571">
    <property type="component" value="Chromosome"/>
</dbReference>
<gene>
    <name evidence="2" type="ORF">CO192_18355</name>
    <name evidence="3" type="ORF">EAO82_07045</name>
</gene>
<sequence length="84" mass="9793">MDERTRKTRSQRANSVLHRLFMDLDIEDSLSARQMKKPQRKLGLFHLCGEKTDETPHGSTSLRQQAKNGVAKLQRWDCRSSPKR</sequence>
<feature type="region of interest" description="Disordered" evidence="1">
    <location>
        <begin position="50"/>
        <end position="84"/>
    </location>
</feature>
<evidence type="ECO:0000256" key="1">
    <source>
        <dbReference type="SAM" id="MobiDB-lite"/>
    </source>
</evidence>
<accession>A0AA91Z4K3</accession>
<organism evidence="2 4">
    <name type="scientific">Halopseudomonas pelagia</name>
    <dbReference type="NCBI Taxonomy" id="553151"/>
    <lineage>
        <taxon>Bacteria</taxon>
        <taxon>Pseudomonadati</taxon>
        <taxon>Pseudomonadota</taxon>
        <taxon>Gammaproteobacteria</taxon>
        <taxon>Pseudomonadales</taxon>
        <taxon>Pseudomonadaceae</taxon>
        <taxon>Halopseudomonas</taxon>
    </lineage>
</organism>
<dbReference type="EMBL" id="NWMT01000237">
    <property type="protein sequence ID" value="PCC97878.1"/>
    <property type="molecule type" value="Genomic_DNA"/>
</dbReference>
<evidence type="ECO:0000313" key="4">
    <source>
        <dbReference type="Proteomes" id="UP000243750"/>
    </source>
</evidence>
<evidence type="ECO:0000313" key="3">
    <source>
        <dbReference type="EMBL" id="QFY56143.1"/>
    </source>
</evidence>
<keyword evidence="5" id="KW-1185">Reference proteome</keyword>
<feature type="compositionally biased region" description="Polar residues" evidence="1">
    <location>
        <begin position="57"/>
        <end position="67"/>
    </location>
</feature>
<name>A0AA91Z4K3_9GAMM</name>
<dbReference type="AlphaFoldDB" id="A0AA91Z4K3"/>
<evidence type="ECO:0000313" key="5">
    <source>
        <dbReference type="Proteomes" id="UP000344571"/>
    </source>
</evidence>
<protein>
    <submittedName>
        <fullName evidence="2">Uncharacterized protein</fullName>
    </submittedName>
</protein>
<dbReference type="Proteomes" id="UP000243750">
    <property type="component" value="Unassembled WGS sequence"/>
</dbReference>
<dbReference type="EMBL" id="CP033116">
    <property type="protein sequence ID" value="QFY56143.1"/>
    <property type="molecule type" value="Genomic_DNA"/>
</dbReference>
<proteinExistence type="predicted"/>